<evidence type="ECO:0000259" key="5">
    <source>
        <dbReference type="Pfam" id="PF17863"/>
    </source>
</evidence>
<dbReference type="EMBL" id="WBVO01000001">
    <property type="protein sequence ID" value="KAB2814901.1"/>
    <property type="molecule type" value="Genomic_DNA"/>
</dbReference>
<dbReference type="GO" id="GO:0005524">
    <property type="term" value="F:ATP binding"/>
    <property type="evidence" value="ECO:0007669"/>
    <property type="project" value="UniProtKB-KW"/>
</dbReference>
<dbReference type="SUPFAM" id="SSF52540">
    <property type="entry name" value="P-loop containing nucleoside triphosphate hydrolases"/>
    <property type="match status" value="1"/>
</dbReference>
<dbReference type="Gene3D" id="3.40.50.300">
    <property type="entry name" value="P-loop containing nucleotide triphosphate hydrolases"/>
    <property type="match status" value="1"/>
</dbReference>
<dbReference type="PIRSF" id="PIRSF002849">
    <property type="entry name" value="AAA_ATPase_chaperone_MoxR_prd"/>
    <property type="match status" value="1"/>
</dbReference>
<comment type="caution">
    <text evidence="6">The sequence shown here is derived from an EMBL/GenBank/DDBJ whole genome shotgun (WGS) entry which is preliminary data.</text>
</comment>
<reference evidence="6 7" key="1">
    <citation type="submission" date="2019-09" db="EMBL/GenBank/DDBJ databases">
        <title>Genomes of family Cryomorphaceae.</title>
        <authorList>
            <person name="Bowman J.P."/>
        </authorList>
    </citation>
    <scope>NUCLEOTIDE SEQUENCE [LARGE SCALE GENOMIC DNA]</scope>
    <source>
        <strain evidence="6 7">LMG 25704</strain>
    </source>
</reference>
<keyword evidence="7" id="KW-1185">Reference proteome</keyword>
<dbReference type="InterPro" id="IPR011703">
    <property type="entry name" value="ATPase_AAA-3"/>
</dbReference>
<keyword evidence="2" id="KW-0067">ATP-binding</keyword>
<sequence>MNNRLNSVRNEIHKLVIGQSEYIDLLLVAMLSNGHALVEGVPGIAKTLTSKLLAKATSLDFSRIQFTPDLMPTDVVGTNVFVMKDSSFTFKQGPIFSQFVLIDEINRAPAKTQSALFEVMEEYQVTIDGNTYPMTEPFIVLATQNPIEQEGTYKLPEAQMDRFLFRVLMEYPSEVEEIEMLDRFSGTKNARDLTEVQAVISGSDIAQFRSWVEQIKIDAPLRKYIAQIVQLTRNHPDLYLGASPRASLAIMRTSKAVAAMKGRDFVSPDDIQAVLYPVLNHRLSLTPEREMEGVTLKDVLQDIIEKTETPR</sequence>
<evidence type="ECO:0000256" key="2">
    <source>
        <dbReference type="ARBA" id="ARBA00022840"/>
    </source>
</evidence>
<evidence type="ECO:0000256" key="3">
    <source>
        <dbReference type="ARBA" id="ARBA00061607"/>
    </source>
</evidence>
<feature type="domain" description="ChlI/MoxR AAA lid" evidence="5">
    <location>
        <begin position="232"/>
        <end position="303"/>
    </location>
</feature>
<keyword evidence="1" id="KW-0547">Nucleotide-binding</keyword>
<protein>
    <submittedName>
        <fullName evidence="6">MoxR family ATPase</fullName>
    </submittedName>
</protein>
<accession>A0A6N6RMV3</accession>
<organism evidence="6 7">
    <name type="scientific">Phaeocystidibacter luteus</name>
    <dbReference type="NCBI Taxonomy" id="911197"/>
    <lineage>
        <taxon>Bacteria</taxon>
        <taxon>Pseudomonadati</taxon>
        <taxon>Bacteroidota</taxon>
        <taxon>Flavobacteriia</taxon>
        <taxon>Flavobacteriales</taxon>
        <taxon>Phaeocystidibacteraceae</taxon>
        <taxon>Phaeocystidibacter</taxon>
    </lineage>
</organism>
<dbReference type="Pfam" id="PF17863">
    <property type="entry name" value="AAA_lid_2"/>
    <property type="match status" value="1"/>
</dbReference>
<evidence type="ECO:0000256" key="1">
    <source>
        <dbReference type="ARBA" id="ARBA00022741"/>
    </source>
</evidence>
<dbReference type="AlphaFoldDB" id="A0A6N6RMV3"/>
<dbReference type="InterPro" id="IPR041628">
    <property type="entry name" value="ChlI/MoxR_AAA_lid"/>
</dbReference>
<dbReference type="OrthoDB" id="9808397at2"/>
<dbReference type="GO" id="GO:0016887">
    <property type="term" value="F:ATP hydrolysis activity"/>
    <property type="evidence" value="ECO:0007669"/>
    <property type="project" value="InterPro"/>
</dbReference>
<feature type="domain" description="ATPase AAA-3" evidence="4">
    <location>
        <begin position="35"/>
        <end position="165"/>
    </location>
</feature>
<gene>
    <name evidence="6" type="ORF">F8C67_01190</name>
</gene>
<evidence type="ECO:0000313" key="6">
    <source>
        <dbReference type="EMBL" id="KAB2814901.1"/>
    </source>
</evidence>
<dbReference type="Proteomes" id="UP000468650">
    <property type="component" value="Unassembled WGS sequence"/>
</dbReference>
<dbReference type="Pfam" id="PF07726">
    <property type="entry name" value="AAA_3"/>
    <property type="match status" value="1"/>
</dbReference>
<dbReference type="FunFam" id="3.40.50.300:FF:000640">
    <property type="entry name" value="MoxR family ATPase"/>
    <property type="match status" value="1"/>
</dbReference>
<dbReference type="PANTHER" id="PTHR42759">
    <property type="entry name" value="MOXR FAMILY PROTEIN"/>
    <property type="match status" value="1"/>
</dbReference>
<evidence type="ECO:0000313" key="7">
    <source>
        <dbReference type="Proteomes" id="UP000468650"/>
    </source>
</evidence>
<proteinExistence type="inferred from homology"/>
<dbReference type="InterPro" id="IPR050764">
    <property type="entry name" value="CbbQ/NirQ/NorQ/GpvN"/>
</dbReference>
<comment type="similarity">
    <text evidence="3">Belongs to the MoxR family.</text>
</comment>
<dbReference type="PANTHER" id="PTHR42759:SF1">
    <property type="entry name" value="MAGNESIUM-CHELATASE SUBUNIT CHLD"/>
    <property type="match status" value="1"/>
</dbReference>
<name>A0A6N6RMV3_9FLAO</name>
<evidence type="ECO:0000259" key="4">
    <source>
        <dbReference type="Pfam" id="PF07726"/>
    </source>
</evidence>
<dbReference type="InterPro" id="IPR027417">
    <property type="entry name" value="P-loop_NTPase"/>
</dbReference>
<dbReference type="Gene3D" id="1.10.8.80">
    <property type="entry name" value="Magnesium chelatase subunit I, C-Terminal domain"/>
    <property type="match status" value="1"/>
</dbReference>